<dbReference type="AlphaFoldDB" id="A0A212ABX2"/>
<evidence type="ECO:0000313" key="1">
    <source>
        <dbReference type="EMBL" id="OWJ78213.1"/>
    </source>
</evidence>
<evidence type="ECO:0000313" key="2">
    <source>
        <dbReference type="Proteomes" id="UP000196878"/>
    </source>
</evidence>
<dbReference type="EMBL" id="NIPW01000012">
    <property type="protein sequence ID" value="OWJ78213.1"/>
    <property type="molecule type" value="Genomic_DNA"/>
</dbReference>
<sequence>MILMLRVRARLTEAVDLRGVEKVVLGCSGAETFPIWLTIYPGNRRFWFVTGQIFWFSNVRPIDPCLFQHSVNRLPKKL</sequence>
<accession>A0A212ABX2</accession>
<dbReference type="Proteomes" id="UP000196878">
    <property type="component" value="Unassembled WGS sequence"/>
</dbReference>
<reference evidence="1 2" key="1">
    <citation type="submission" date="2016-12" db="EMBL/GenBank/DDBJ databases">
        <title>Comparison of Traditional DNA-DNA Hybridization with In Silico Genomic Analysis.</title>
        <authorList>
            <person name="Nicholson A.C."/>
            <person name="Humrighouse B.W."/>
            <person name="Graziano J."/>
            <person name="Lasker B."/>
            <person name="Whitney A.M."/>
            <person name="Mcquiston J.R."/>
        </authorList>
    </citation>
    <scope>NUCLEOTIDE SEQUENCE [LARGE SCALE GENOMIC DNA]</scope>
    <source>
        <strain evidence="1 2">H2240</strain>
    </source>
</reference>
<comment type="caution">
    <text evidence="1">The sequence shown here is derived from an EMBL/GenBank/DDBJ whole genome shotgun (WGS) entry which is preliminary data.</text>
</comment>
<keyword evidence="2" id="KW-1185">Reference proteome</keyword>
<name>A0A212ABX2_9RHOB</name>
<protein>
    <submittedName>
        <fullName evidence="1">Uncharacterized protein</fullName>
    </submittedName>
</protein>
<gene>
    <name evidence="1" type="ORF">CDV49_09675</name>
</gene>
<organism evidence="1 2">
    <name type="scientific">Haematobacter genomosp. 1</name>
    <dbReference type="NCBI Taxonomy" id="366618"/>
    <lineage>
        <taxon>Bacteria</taxon>
        <taxon>Pseudomonadati</taxon>
        <taxon>Pseudomonadota</taxon>
        <taxon>Alphaproteobacteria</taxon>
        <taxon>Rhodobacterales</taxon>
        <taxon>Paracoccaceae</taxon>
        <taxon>Haematobacter</taxon>
    </lineage>
</organism>
<proteinExistence type="predicted"/>